<feature type="domain" description="Carrier" evidence="6">
    <location>
        <begin position="950"/>
        <end position="1026"/>
    </location>
</feature>
<dbReference type="InterPro" id="IPR050091">
    <property type="entry name" value="PKS_NRPS_Biosynth_Enz"/>
</dbReference>
<dbReference type="InterPro" id="IPR057326">
    <property type="entry name" value="KR_dom"/>
</dbReference>
<evidence type="ECO:0000256" key="1">
    <source>
        <dbReference type="ARBA" id="ARBA00006484"/>
    </source>
</evidence>
<dbReference type="PANTHER" id="PTHR43775:SF51">
    <property type="entry name" value="INACTIVE PHENOLPHTHIOCEROL SYNTHESIS POLYKETIDE SYNTHASE TYPE I PKS1-RELATED"/>
    <property type="match status" value="1"/>
</dbReference>
<dbReference type="InterPro" id="IPR009081">
    <property type="entry name" value="PP-bd_ACP"/>
</dbReference>
<feature type="region of interest" description="N-terminal hotdog fold" evidence="5">
    <location>
        <begin position="1466"/>
        <end position="1605"/>
    </location>
</feature>
<feature type="domain" description="Ketosynthase family 3 (KS3)" evidence="7">
    <location>
        <begin position="1"/>
        <end position="454"/>
    </location>
</feature>
<comment type="similarity">
    <text evidence="1">Belongs to the short-chain dehydrogenases/reductases (SDR) family.</text>
</comment>
<dbReference type="InterPro" id="IPR016035">
    <property type="entry name" value="Acyl_Trfase/lysoPLipase"/>
</dbReference>
<feature type="active site" description="Proton acceptor; for dehydratase activity" evidence="5">
    <location>
        <position position="1498"/>
    </location>
</feature>
<name>A0A2W4SV40_9GAMM</name>
<dbReference type="SUPFAM" id="SSF55048">
    <property type="entry name" value="Probable ACP-binding domain of malonyl-CoA ACP transacylase"/>
    <property type="match status" value="1"/>
</dbReference>
<evidence type="ECO:0000259" key="8">
    <source>
        <dbReference type="PROSITE" id="PS52019"/>
    </source>
</evidence>
<feature type="region of interest" description="C-terminal hotdog fold" evidence="5">
    <location>
        <begin position="1625"/>
        <end position="1782"/>
    </location>
</feature>
<dbReference type="InterPro" id="IPR013968">
    <property type="entry name" value="PKS_KR"/>
</dbReference>
<dbReference type="SMART" id="SM00825">
    <property type="entry name" value="PKS_KS"/>
    <property type="match status" value="1"/>
</dbReference>
<dbReference type="InterPro" id="IPR014031">
    <property type="entry name" value="Ketoacyl_synth_C"/>
</dbReference>
<accession>A0A2W4SV40</accession>
<feature type="non-terminal residue" evidence="9">
    <location>
        <position position="1790"/>
    </location>
</feature>
<dbReference type="SUPFAM" id="SSF53901">
    <property type="entry name" value="Thiolase-like"/>
    <property type="match status" value="1"/>
</dbReference>
<dbReference type="Pfam" id="PF16197">
    <property type="entry name" value="KAsynt_C_assoc"/>
    <property type="match status" value="1"/>
</dbReference>
<dbReference type="SMART" id="SM00827">
    <property type="entry name" value="PKS_AT"/>
    <property type="match status" value="1"/>
</dbReference>
<dbReference type="PROSITE" id="PS52019">
    <property type="entry name" value="PKS_MFAS_DH"/>
    <property type="match status" value="1"/>
</dbReference>
<dbReference type="Gene3D" id="3.40.366.10">
    <property type="entry name" value="Malonyl-Coenzyme A Acyl Carrier Protein, domain 2"/>
    <property type="match status" value="1"/>
</dbReference>
<dbReference type="InterPro" id="IPR049552">
    <property type="entry name" value="PKS_DH_N"/>
</dbReference>
<feature type="domain" description="PKS/mFAS DH" evidence="8">
    <location>
        <begin position="1466"/>
        <end position="1782"/>
    </location>
</feature>
<dbReference type="PANTHER" id="PTHR43775">
    <property type="entry name" value="FATTY ACID SYNTHASE"/>
    <property type="match status" value="1"/>
</dbReference>
<dbReference type="PROSITE" id="PS52004">
    <property type="entry name" value="KS3_2"/>
    <property type="match status" value="1"/>
</dbReference>
<sequence length="1790" mass="191617">MIAIVGMGCQYPDAKSPRELWENVLAQRRAFRRFPTERLNLGDYFSRDRTVEDAFYIAEGAFIEGYEFDRVKFRVAGPTYRSADLVHWLALDVASRAIEDAGLGDGSALPAESTGVIVGNTLTGEFSRASLMRLRWPYVRRVLESRLREEGWDEARRLVFLENLEGHYKAPFEPVGEETLAGGLSNTIGGRICNHFNFNGGGYSVDGACSSSLLAVSHGCMALQAGEMDAVLVGGVDLSLDPFELIGFAKTGALAKGEMRVYDRESSGFLPGEGCGFLLLMRHEDALERGLRCHALIRGWGVSSDGGGGITRPEVAGQSLALRRAYRRAGYGAETVTLFEGHGTGTPLGDEVEVNALLGILGSSDAQAYLGSVKANIGHTKAAAGAAGLIKAIMALNAQILPPATGVLKPLAMLEDGPVRILGEGLAWPENRPLRAGVSSFGFGGINVHIALESPIAIRRKKLTAREAGMVCSVQDAELFVFGGQDRLSLAAQIGRVSKLAATLSYAELGDLAATLATGFNGHPFRASVVASTPRELAECLSTLEAWLAEGVSSRIDPSMGLFLGGGLEKPRIVYLFPGQASPVRLDGGAMAHRFAVVREVYQRAALSRQENTTATDIAQPAIVAAELAGLHLLHCLGIQADLALGHSLGELTALHWAGAMDVDDLLRLVKLRGHTMAHVTKGDGSMAGIAADGDTTATLIEGVPGVVVAGFNSPRQTVISGEAQSVARVVAKAEASGLRTVVLPVSHGFHSPQMAKAAMHFGELLSQMRFAPLERTVVSTVTGLTLPVEENIAALLQSQLTAPVRFTDALETALTGTTPISPILQRGEPDQSFSELALCLEVGPGEVIAGLVGSRSAFPVISLDCAGPSLSGLLKAIGAAFSLGVDINLGLLFGGRFTRPFDLEKTPIFFTNPCELAPLPESPSLEGITPHRTADSAEDVHPTDANDWPDALNLIRELVARRAELPVSAVHGEHHLLRDLHLNSISVGQIMVEASRQMNLPVPLAPTEFANATLAEAAIALQQLTDTAFVGSQMEIEGIPNGLDAWVLAFAVEKVRVPPKPFSSGRHSTTGKWFLVAPGNHPWAKALLQSLDAIGGEGTVVCLPPEIGEIHDSLLLQGAHLALEKDGIKRKFILVQHQGISGSFVRTLYLESRELNACVVDVPFSADSIEWIILEAQAASGFHEVSYDAEGCRWEPALHPVYLGTEATTAVTLTNADVLLVSGGGKGIAAECALALARETGVRLLLLGRSELTEHSDLALNLERFRATGVDFRYFQADVSDAARVDAAVQAGQKELGLVTAILHGAGANEPCALGKLSLSSLQSTLRPKILGLENLLAAVDAEGLRLLVAFSSIIGRVGMHGEADYALANAHLSRLVEDFQASHPGCRCLSLEWSIWSGVGMGERLGRVDALLREGITPITPDQGMDWLKKLIANPTPSTSMVVSGRLGAKPPLRFAEQAEIPFLRFLEHPRVYYPGIELVADAEISLASDPYLEDHVYQGERLFPAVFGLEAMAQAAGALANSAAAPVFVEVEFAHPIVVNEGKTVTLRLAALQRTPGRIEIALRCSQTAFQVDHFRGVCLYKGQDAGLQEGEPTVSIHQLDAWREGERGGKADKFSRSAGGSLNLTELRMHYESIAIPLSPEKDLYGKLLFHTGRFRRLLGYRGLGAFHCVADIATDDTNSWFVRYLPQGLNLGDPGSRDAAIHALQACIPHATILPIGLDRLVPGDVHAPGPWTVTARERWQDKDVYCFDLAIHGADSTLRERWEGLRLRRVAVASRQLWVVPLLL</sequence>
<dbReference type="InterPro" id="IPR001227">
    <property type="entry name" value="Ac_transferase_dom_sf"/>
</dbReference>
<proteinExistence type="inferred from homology"/>
<dbReference type="Pfam" id="PF02801">
    <property type="entry name" value="Ketoacyl-synt_C"/>
    <property type="match status" value="1"/>
</dbReference>
<dbReference type="SUPFAM" id="SSF52151">
    <property type="entry name" value="FabD/lysophospholipase-like"/>
    <property type="match status" value="1"/>
</dbReference>
<dbReference type="InterPro" id="IPR014043">
    <property type="entry name" value="Acyl_transferase_dom"/>
</dbReference>
<dbReference type="CDD" id="cd08953">
    <property type="entry name" value="KR_2_SDR_x"/>
    <property type="match status" value="1"/>
</dbReference>
<dbReference type="Proteomes" id="UP000249396">
    <property type="component" value="Unassembled WGS sequence"/>
</dbReference>
<dbReference type="InterPro" id="IPR049551">
    <property type="entry name" value="PKS_DH_C"/>
</dbReference>
<evidence type="ECO:0000256" key="3">
    <source>
        <dbReference type="ARBA" id="ARBA00022553"/>
    </source>
</evidence>
<dbReference type="GO" id="GO:0006633">
    <property type="term" value="P:fatty acid biosynthetic process"/>
    <property type="evidence" value="ECO:0007669"/>
    <property type="project" value="TreeGrafter"/>
</dbReference>
<dbReference type="EMBL" id="QJPH01000422">
    <property type="protein sequence ID" value="PZN74557.1"/>
    <property type="molecule type" value="Genomic_DNA"/>
</dbReference>
<evidence type="ECO:0000259" key="7">
    <source>
        <dbReference type="PROSITE" id="PS52004"/>
    </source>
</evidence>
<protein>
    <submittedName>
        <fullName evidence="9">Beta keto-acyl synthase</fullName>
    </submittedName>
</protein>
<evidence type="ECO:0000313" key="9">
    <source>
        <dbReference type="EMBL" id="PZN74557.1"/>
    </source>
</evidence>
<dbReference type="Gene3D" id="3.10.129.110">
    <property type="entry name" value="Polyketide synthase dehydratase"/>
    <property type="match status" value="1"/>
</dbReference>
<dbReference type="Gene3D" id="3.40.50.720">
    <property type="entry name" value="NAD(P)-binding Rossmann-like Domain"/>
    <property type="match status" value="1"/>
</dbReference>
<dbReference type="Gene3D" id="1.10.1200.10">
    <property type="entry name" value="ACP-like"/>
    <property type="match status" value="1"/>
</dbReference>
<dbReference type="Pfam" id="PF14765">
    <property type="entry name" value="PS-DH"/>
    <property type="match status" value="1"/>
</dbReference>
<dbReference type="CDD" id="cd00833">
    <property type="entry name" value="PKS"/>
    <property type="match status" value="1"/>
</dbReference>
<evidence type="ECO:0000256" key="4">
    <source>
        <dbReference type="ARBA" id="ARBA00022679"/>
    </source>
</evidence>
<dbReference type="InterPro" id="IPR049900">
    <property type="entry name" value="PKS_mFAS_DH"/>
</dbReference>
<dbReference type="InterPro" id="IPR042104">
    <property type="entry name" value="PKS_dehydratase_sf"/>
</dbReference>
<keyword evidence="2" id="KW-0596">Phosphopantetheine</keyword>
<dbReference type="Pfam" id="PF00698">
    <property type="entry name" value="Acyl_transf_1"/>
    <property type="match status" value="1"/>
</dbReference>
<dbReference type="SUPFAM" id="SSF47336">
    <property type="entry name" value="ACP-like"/>
    <property type="match status" value="1"/>
</dbReference>
<dbReference type="SUPFAM" id="SSF51735">
    <property type="entry name" value="NAD(P)-binding Rossmann-fold domains"/>
    <property type="match status" value="1"/>
</dbReference>
<dbReference type="InterPro" id="IPR016036">
    <property type="entry name" value="Malonyl_transacylase_ACP-bd"/>
</dbReference>
<reference evidence="9 10" key="1">
    <citation type="journal article" date="2018" name="Aquat. Microb. Ecol.">
        <title>Gammaproteobacterial methanotrophs dominate.</title>
        <authorList>
            <person name="Rissanen A.J."/>
            <person name="Saarenheimo J."/>
            <person name="Tiirola M."/>
            <person name="Peura S."/>
            <person name="Aalto S.L."/>
            <person name="Karvinen A."/>
            <person name="Nykanen H."/>
        </authorList>
    </citation>
    <scope>NUCLEOTIDE SEQUENCE [LARGE SCALE GENOMIC DNA]</scope>
    <source>
        <strain evidence="9">AMbin10</strain>
    </source>
</reference>
<dbReference type="Gene3D" id="3.40.47.10">
    <property type="match status" value="1"/>
</dbReference>
<dbReference type="InterPro" id="IPR036291">
    <property type="entry name" value="NAD(P)-bd_dom_sf"/>
</dbReference>
<dbReference type="InterPro" id="IPR036736">
    <property type="entry name" value="ACP-like_sf"/>
</dbReference>
<dbReference type="SMART" id="SM00822">
    <property type="entry name" value="PKS_KR"/>
    <property type="match status" value="1"/>
</dbReference>
<dbReference type="InterPro" id="IPR016039">
    <property type="entry name" value="Thiolase-like"/>
</dbReference>
<dbReference type="InterPro" id="IPR032821">
    <property type="entry name" value="PKS_assoc"/>
</dbReference>
<dbReference type="Pfam" id="PF08659">
    <property type="entry name" value="KR"/>
    <property type="match status" value="1"/>
</dbReference>
<dbReference type="InterPro" id="IPR020841">
    <property type="entry name" value="PKS_Beta-ketoAc_synthase_dom"/>
</dbReference>
<dbReference type="InterPro" id="IPR014030">
    <property type="entry name" value="Ketoacyl_synth_N"/>
</dbReference>
<dbReference type="Pfam" id="PF00109">
    <property type="entry name" value="ketoacyl-synt"/>
    <property type="match status" value="1"/>
</dbReference>
<feature type="active site" description="Proton donor; for dehydratase activity" evidence="5">
    <location>
        <position position="1703"/>
    </location>
</feature>
<dbReference type="Pfam" id="PF21089">
    <property type="entry name" value="PKS_DH_N"/>
    <property type="match status" value="1"/>
</dbReference>
<evidence type="ECO:0000256" key="2">
    <source>
        <dbReference type="ARBA" id="ARBA00022450"/>
    </source>
</evidence>
<evidence type="ECO:0000259" key="6">
    <source>
        <dbReference type="PROSITE" id="PS50075"/>
    </source>
</evidence>
<keyword evidence="4" id="KW-0808">Transferase</keyword>
<gene>
    <name evidence="9" type="ORF">DM484_20955</name>
</gene>
<evidence type="ECO:0000313" key="10">
    <source>
        <dbReference type="Proteomes" id="UP000249396"/>
    </source>
</evidence>
<organism evidence="9 10">
    <name type="scientific">Candidatus Methylumidiphilus alinenensis</name>
    <dbReference type="NCBI Taxonomy" id="2202197"/>
    <lineage>
        <taxon>Bacteria</taxon>
        <taxon>Pseudomonadati</taxon>
        <taxon>Pseudomonadota</taxon>
        <taxon>Gammaproteobacteria</taxon>
        <taxon>Methylococcales</taxon>
        <taxon>Candidatus Methylumidiphilus</taxon>
    </lineage>
</organism>
<dbReference type="GO" id="GO:0004312">
    <property type="term" value="F:fatty acid synthase activity"/>
    <property type="evidence" value="ECO:0007669"/>
    <property type="project" value="TreeGrafter"/>
</dbReference>
<dbReference type="PROSITE" id="PS50075">
    <property type="entry name" value="CARRIER"/>
    <property type="match status" value="1"/>
</dbReference>
<evidence type="ECO:0000256" key="5">
    <source>
        <dbReference type="PROSITE-ProRule" id="PRU01363"/>
    </source>
</evidence>
<keyword evidence="3" id="KW-0597">Phosphoprotein</keyword>
<comment type="caution">
    <text evidence="9">The sequence shown here is derived from an EMBL/GenBank/DDBJ whole genome shotgun (WGS) entry which is preliminary data.</text>
</comment>